<feature type="transmembrane region" description="Helical" evidence="1">
    <location>
        <begin position="72"/>
        <end position="98"/>
    </location>
</feature>
<evidence type="ECO:0000259" key="2">
    <source>
        <dbReference type="Pfam" id="PF00646"/>
    </source>
</evidence>
<evidence type="ECO:0000256" key="1">
    <source>
        <dbReference type="SAM" id="Phobius"/>
    </source>
</evidence>
<accession>A0A2G5DTF6</accession>
<keyword evidence="1" id="KW-0812">Transmembrane</keyword>
<evidence type="ECO:0000259" key="3">
    <source>
        <dbReference type="Pfam" id="PF08268"/>
    </source>
</evidence>
<evidence type="ECO:0008006" key="6">
    <source>
        <dbReference type="Google" id="ProtNLM"/>
    </source>
</evidence>
<dbReference type="InterPro" id="IPR036047">
    <property type="entry name" value="F-box-like_dom_sf"/>
</dbReference>
<keyword evidence="1" id="KW-0472">Membrane</keyword>
<sequence>MVLKHQSLVEGFKGNSGRFLIDHCAPLRLPYKVSSSCNRGETNGMFLKRRKQLLCFSLALCRRIHRSDPHKNLISCSLLIITIIIIIIIINFFLLLLLCNSLITTKMDNENSSSASTSGSDVIPNKRSHLQSYIKKIFCKLPVKTLCRLKCVSKDWCALIEKRDYVDKNQPKEPFKFAIHDADEIVFTCSVSRDGSTTRKAHIYKAPLEHFRYCNGLIGYFKRVDDSCALFLSNPATGEEIEVASPTQRSIRSSYYELGFDPSSNEYKILIWNQKKGSVYPPKHCYVRTLEKGTSWKPVNNIPHVLSRLEEPRDDFHRPHFSSANGTLFWFIGSESIVVSFNLADEQFGTVKIPVKIDEEKNTYFLFEFKGCLCLVEQPCFGQEKCHLENINVWKLNDIDTSNWVILIMNKKLPLEDTNLHNYFMDTEDNIDVYPAHFLSQNGEVLIGVVDNEHKYIFLYDFLGGCFARIELTGELQGFGPLGLNNYAETDLSLLDFGYI</sequence>
<proteinExistence type="predicted"/>
<keyword evidence="1" id="KW-1133">Transmembrane helix</keyword>
<dbReference type="PANTHER" id="PTHR31111">
    <property type="entry name" value="BNAA05G37150D PROTEIN-RELATED"/>
    <property type="match status" value="1"/>
</dbReference>
<dbReference type="InParanoid" id="A0A2G5DTF6"/>
<name>A0A2G5DTF6_AQUCA</name>
<feature type="domain" description="F-box" evidence="2">
    <location>
        <begin position="134"/>
        <end position="163"/>
    </location>
</feature>
<dbReference type="NCBIfam" id="TIGR01640">
    <property type="entry name" value="F_box_assoc_1"/>
    <property type="match status" value="1"/>
</dbReference>
<reference evidence="4 5" key="1">
    <citation type="submission" date="2017-09" db="EMBL/GenBank/DDBJ databases">
        <title>WGS assembly of Aquilegia coerulea Goldsmith.</title>
        <authorList>
            <person name="Hodges S."/>
            <person name="Kramer E."/>
            <person name="Nordborg M."/>
            <person name="Tomkins J."/>
            <person name="Borevitz J."/>
            <person name="Derieg N."/>
            <person name="Yan J."/>
            <person name="Mihaltcheva S."/>
            <person name="Hayes R.D."/>
            <person name="Rokhsar D."/>
        </authorList>
    </citation>
    <scope>NUCLEOTIDE SEQUENCE [LARGE SCALE GENOMIC DNA]</scope>
    <source>
        <strain evidence="5">cv. Goldsmith</strain>
    </source>
</reference>
<dbReference type="PANTHER" id="PTHR31111:SF136">
    <property type="entry name" value="F-BOX ASSOCIATED DOMAIN-CONTAINING PROTEIN"/>
    <property type="match status" value="1"/>
</dbReference>
<dbReference type="EMBL" id="KZ305032">
    <property type="protein sequence ID" value="PIA46726.1"/>
    <property type="molecule type" value="Genomic_DNA"/>
</dbReference>
<organism evidence="4 5">
    <name type="scientific">Aquilegia coerulea</name>
    <name type="common">Rocky mountain columbine</name>
    <dbReference type="NCBI Taxonomy" id="218851"/>
    <lineage>
        <taxon>Eukaryota</taxon>
        <taxon>Viridiplantae</taxon>
        <taxon>Streptophyta</taxon>
        <taxon>Embryophyta</taxon>
        <taxon>Tracheophyta</taxon>
        <taxon>Spermatophyta</taxon>
        <taxon>Magnoliopsida</taxon>
        <taxon>Ranunculales</taxon>
        <taxon>Ranunculaceae</taxon>
        <taxon>Thalictroideae</taxon>
        <taxon>Aquilegia</taxon>
    </lineage>
</organism>
<dbReference type="InterPro" id="IPR001810">
    <property type="entry name" value="F-box_dom"/>
</dbReference>
<feature type="domain" description="F-box associated beta-propeller type 3" evidence="3">
    <location>
        <begin position="177"/>
        <end position="471"/>
    </location>
</feature>
<dbReference type="OrthoDB" id="1102644at2759"/>
<dbReference type="InterPro" id="IPR017451">
    <property type="entry name" value="F-box-assoc_interact_dom"/>
</dbReference>
<dbReference type="Proteomes" id="UP000230069">
    <property type="component" value="Unassembled WGS sequence"/>
</dbReference>
<dbReference type="SUPFAM" id="SSF81383">
    <property type="entry name" value="F-box domain"/>
    <property type="match status" value="1"/>
</dbReference>
<evidence type="ECO:0000313" key="4">
    <source>
        <dbReference type="EMBL" id="PIA46726.1"/>
    </source>
</evidence>
<gene>
    <name evidence="4" type="ORF">AQUCO_01500338v1</name>
</gene>
<dbReference type="FunCoup" id="A0A2G5DTF6">
    <property type="interactions" value="39"/>
</dbReference>
<evidence type="ECO:0000313" key="5">
    <source>
        <dbReference type="Proteomes" id="UP000230069"/>
    </source>
</evidence>
<dbReference type="Pfam" id="PF08268">
    <property type="entry name" value="FBA_3"/>
    <property type="match status" value="1"/>
</dbReference>
<protein>
    <recommendedName>
        <fullName evidence="6">F-box domain-containing protein</fullName>
    </recommendedName>
</protein>
<dbReference type="Pfam" id="PF00646">
    <property type="entry name" value="F-box"/>
    <property type="match status" value="1"/>
</dbReference>
<dbReference type="InterPro" id="IPR013187">
    <property type="entry name" value="F-box-assoc_dom_typ3"/>
</dbReference>
<keyword evidence="5" id="KW-1185">Reference proteome</keyword>
<dbReference type="AlphaFoldDB" id="A0A2G5DTF6"/>